<dbReference type="eggNOG" id="COG4575">
    <property type="taxonomic scope" value="Bacteria"/>
</dbReference>
<dbReference type="Proteomes" id="UP000000329">
    <property type="component" value="Chromosome"/>
</dbReference>
<dbReference type="STRING" id="757424.Hsero_1194"/>
<reference evidence="10 11" key="1">
    <citation type="submission" date="2010-04" db="EMBL/GenBank/DDBJ databases">
        <title>The genome of Herbaspirillum seropedicae SmR1, an endophytic, nitrogen-fixing, plant-growth promoting beta-Proteobacteria.</title>
        <authorList>
            <person name="Pedrosa F.O."/>
            <person name="Monteiro R.A."/>
            <person name="Wassem R."/>
            <person name="Cruz L.M."/>
            <person name="Ayub R.A."/>
            <person name="Colauto N.B."/>
            <person name="Fernandez M.A."/>
            <person name="Fungaro M.H.P."/>
            <person name="Grisard E.C."/>
            <person name="Hungria M."/>
            <person name="Madeira H.M.F."/>
            <person name="Nodari R.O."/>
            <person name="Osaku C.A."/>
            <person name="Petzl-Erler M.L."/>
            <person name="Terenzi H."/>
            <person name="Vieira L.G.E."/>
            <person name="Almeida M.I.M."/>
            <person name="Alves L.R."/>
            <person name="Arantes O.M.N."/>
            <person name="Balsanelli E."/>
            <person name="Barcellos F.G."/>
            <person name="Baura V.A."/>
            <person name="Binde D.R."/>
            <person name="Campo R.J."/>
            <person name="Chubatsu L.S."/>
            <person name="Chueire L.M.O."/>
            <person name="Ciferri R.R."/>
            <person name="Correa L.C."/>
            <person name="da Conceicao Silva J.L."/>
            <person name="Dabul A.N.G."/>
            <person name="Dambros B.P."/>
            <person name="Faoro H."/>
            <person name="Favetti A."/>
            <person name="Friedermann G."/>
            <person name="Furlaneto M.C."/>
            <person name="Gasques L.S."/>
            <person name="Gimenes C.C.T."/>
            <person name="Gioppo N.M.R."/>
            <person name="Glienke-Blanco C."/>
            <person name="Godoy L.P."/>
            <person name="Guerra M.P."/>
            <person name="Karp S."/>
            <person name="Kava-Cordeiro V."/>
            <person name="Margarido V.P."/>
            <person name="Mathioni S.M."/>
            <person name="Menck-Soares M.A."/>
            <person name="Murace N.K."/>
            <person name="Nicolas M.F."/>
            <person name="Oliveira C.E.C."/>
            <person name="Pagnan N.A.B."/>
            <person name="Pamphile J.A."/>
            <person name="Patussi E.V."/>
            <person name="Pereira L.F.P."/>
            <person name="Pereira-Ferrari L."/>
            <person name="Pinto F.G.S."/>
            <person name="Precoma C."/>
            <person name="Prioli A.J."/>
            <person name="Prioli S.M.A.P."/>
            <person name="Raittz R.T."/>
            <person name="Ramos H.J.O."/>
            <person name="Ribeiro E.M.S.F."/>
            <person name="Rigo L.U."/>
            <person name="Rocha C.L.M.S.C."/>
            <person name="Rocha S.N."/>
            <person name="Santos K."/>
            <person name="Satori D."/>
            <person name="Silva A.G."/>
            <person name="Simao R.C.G."/>
            <person name="Soares M.A.M."/>
            <person name="Souza E.M."/>
            <person name="Steffens M.B.R."/>
            <person name="Steindel M."/>
            <person name="Tadra-Sfeir M.Z."/>
            <person name="Takahashi E.K."/>
            <person name="Torres R.A."/>
            <person name="Valle J.S."/>
            <person name="Vernal J.I."/>
            <person name="Vilas-Boas L.A."/>
            <person name="Watanabe M.A.E."/>
            <person name="Weiss V.A."/>
            <person name="Yates M.A."/>
            <person name="Souza E.M."/>
        </authorList>
    </citation>
    <scope>NUCLEOTIDE SEQUENCE [LARGE SCALE GENOMIC DNA]</scope>
    <source>
        <strain evidence="10 11">SmR1</strain>
    </source>
</reference>
<keyword evidence="11" id="KW-1185">Reference proteome</keyword>
<gene>
    <name evidence="10" type="primary">elaB</name>
    <name evidence="10" type="ordered locus">Hsero_1194</name>
</gene>
<comment type="similarity">
    <text evidence="2">Belongs to the ElaB/YgaM/YqjD family.</text>
</comment>
<evidence type="ECO:0000256" key="7">
    <source>
        <dbReference type="ARBA" id="ARBA00023136"/>
    </source>
</evidence>
<keyword evidence="3" id="KW-1003">Cell membrane</keyword>
<dbReference type="GO" id="GO:0005886">
    <property type="term" value="C:plasma membrane"/>
    <property type="evidence" value="ECO:0007669"/>
    <property type="project" value="UniProtKB-SubCell"/>
</dbReference>
<protein>
    <submittedName>
        <fullName evidence="10">Transmembrane protein</fullName>
    </submittedName>
</protein>
<organism evidence="10 11">
    <name type="scientific">Herbaspirillum seropedicae (strain SmR1)</name>
    <dbReference type="NCBI Taxonomy" id="757424"/>
    <lineage>
        <taxon>Bacteria</taxon>
        <taxon>Pseudomonadati</taxon>
        <taxon>Pseudomonadota</taxon>
        <taxon>Betaproteobacteria</taxon>
        <taxon>Burkholderiales</taxon>
        <taxon>Oxalobacteraceae</taxon>
        <taxon>Herbaspirillum</taxon>
    </lineage>
</organism>
<evidence type="ECO:0000259" key="9">
    <source>
        <dbReference type="Pfam" id="PF19029"/>
    </source>
</evidence>
<keyword evidence="5 10" id="KW-0812">Transmembrane</keyword>
<evidence type="ECO:0000256" key="5">
    <source>
        <dbReference type="ARBA" id="ARBA00022692"/>
    </source>
</evidence>
<evidence type="ECO:0000313" key="11">
    <source>
        <dbReference type="Proteomes" id="UP000000329"/>
    </source>
</evidence>
<dbReference type="PANTHER" id="PTHR35893">
    <property type="entry name" value="INNER MEMBRANE PROTEIN-RELATED"/>
    <property type="match status" value="1"/>
</dbReference>
<dbReference type="InterPro" id="IPR010279">
    <property type="entry name" value="YqjD/ElaB"/>
</dbReference>
<feature type="domain" description="DUF883" evidence="8">
    <location>
        <begin position="52"/>
        <end position="98"/>
    </location>
</feature>
<keyword evidence="4" id="KW-0997">Cell inner membrane</keyword>
<dbReference type="KEGG" id="hse:Hsero_1194"/>
<dbReference type="EMBL" id="CP002039">
    <property type="protein sequence ID" value="ADJ62711.1"/>
    <property type="molecule type" value="Genomic_DNA"/>
</dbReference>
<evidence type="ECO:0000256" key="6">
    <source>
        <dbReference type="ARBA" id="ARBA00022989"/>
    </source>
</evidence>
<dbReference type="Pfam" id="PF05957">
    <property type="entry name" value="DUF883"/>
    <property type="match status" value="1"/>
</dbReference>
<evidence type="ECO:0000256" key="2">
    <source>
        <dbReference type="ARBA" id="ARBA00010423"/>
    </source>
</evidence>
<dbReference type="InterPro" id="IPR043604">
    <property type="entry name" value="DUF883_N"/>
</dbReference>
<dbReference type="GO" id="GO:0043022">
    <property type="term" value="F:ribosome binding"/>
    <property type="evidence" value="ECO:0007669"/>
    <property type="project" value="InterPro"/>
</dbReference>
<name>D8J1U0_HERSS</name>
<comment type="subcellular location">
    <subcellularLocation>
        <location evidence="1">Cell inner membrane</location>
        <topology evidence="1">Single-pass membrane protein</topology>
    </subcellularLocation>
</comment>
<dbReference type="PANTHER" id="PTHR35893:SF3">
    <property type="entry name" value="INNER MEMBRANE PROTEIN"/>
    <property type="match status" value="1"/>
</dbReference>
<accession>D8J1U0</accession>
<feature type="domain" description="DUF883" evidence="9">
    <location>
        <begin position="111"/>
        <end position="137"/>
    </location>
</feature>
<dbReference type="Pfam" id="PF19029">
    <property type="entry name" value="DUF883_C"/>
    <property type="match status" value="1"/>
</dbReference>
<evidence type="ECO:0000256" key="3">
    <source>
        <dbReference type="ARBA" id="ARBA00022475"/>
    </source>
</evidence>
<evidence type="ECO:0000256" key="4">
    <source>
        <dbReference type="ARBA" id="ARBA00022519"/>
    </source>
</evidence>
<keyword evidence="7" id="KW-0472">Membrane</keyword>
<proteinExistence type="inferred from homology"/>
<dbReference type="InterPro" id="IPR043605">
    <property type="entry name" value="DUF883_C"/>
</dbReference>
<keyword evidence="6" id="KW-1133">Transmembrane helix</keyword>
<evidence type="ECO:0000259" key="8">
    <source>
        <dbReference type="Pfam" id="PF05957"/>
    </source>
</evidence>
<evidence type="ECO:0000256" key="1">
    <source>
        <dbReference type="ARBA" id="ARBA00004377"/>
    </source>
</evidence>
<dbReference type="HOGENOM" id="CLU_132623_0_2_4"/>
<sequence>MASGCAGADADRSAIPHVSTLRRGWHGRLDQPETNSWRASMQANKFKTVRTDVQSLLQQAQDMFAEAANATGKKADDLRASAQELLEQALNTAQDAQAAVVDTGRQIVTTTDDYVQSNPWRAIAIGTGIGLLVGLAVGRCADRY</sequence>
<evidence type="ECO:0000313" key="10">
    <source>
        <dbReference type="EMBL" id="ADJ62711.1"/>
    </source>
</evidence>
<dbReference type="AlphaFoldDB" id="D8J1U0"/>